<accession>A0A1V2L4G8</accession>
<dbReference type="Pfam" id="PF00719">
    <property type="entry name" value="Pyrophosphatase"/>
    <property type="match status" value="1"/>
</dbReference>
<evidence type="ECO:0000256" key="4">
    <source>
        <dbReference type="ARBA" id="ARBA00022723"/>
    </source>
</evidence>
<dbReference type="VEuPathDB" id="FungiDB:BON22_3418"/>
<dbReference type="GO" id="GO:0006796">
    <property type="term" value="P:phosphate-containing compound metabolic process"/>
    <property type="evidence" value="ECO:0007669"/>
    <property type="project" value="InterPro"/>
</dbReference>
<dbReference type="GO" id="GO:0000287">
    <property type="term" value="F:magnesium ion binding"/>
    <property type="evidence" value="ECO:0007669"/>
    <property type="project" value="InterPro"/>
</dbReference>
<dbReference type="OMA" id="KEVDRWH"/>
<evidence type="ECO:0000256" key="6">
    <source>
        <dbReference type="ARBA" id="ARBA00022842"/>
    </source>
</evidence>
<comment type="similarity">
    <text evidence="2">Belongs to the PPase family.</text>
</comment>
<dbReference type="InterPro" id="IPR008162">
    <property type="entry name" value="Pyrophosphatase"/>
</dbReference>
<dbReference type="PROSITE" id="PS00387">
    <property type="entry name" value="PPASE"/>
    <property type="match status" value="1"/>
</dbReference>
<evidence type="ECO:0000256" key="1">
    <source>
        <dbReference type="ARBA" id="ARBA00001946"/>
    </source>
</evidence>
<gene>
    <name evidence="8" type="ORF">BON22_3418</name>
</gene>
<evidence type="ECO:0000256" key="3">
    <source>
        <dbReference type="ARBA" id="ARBA00012146"/>
    </source>
</evidence>
<keyword evidence="9" id="KW-1185">Reference proteome</keyword>
<evidence type="ECO:0000256" key="7">
    <source>
        <dbReference type="ARBA" id="ARBA00032535"/>
    </source>
</evidence>
<protein>
    <recommendedName>
        <fullName evidence="3">inorganic diphosphatase</fullName>
        <ecNumber evidence="3">3.6.1.1</ecNumber>
    </recommendedName>
    <alternativeName>
        <fullName evidence="7">Pyrophosphate phospho-hydrolase</fullName>
    </alternativeName>
</protein>
<evidence type="ECO:0000313" key="8">
    <source>
        <dbReference type="EMBL" id="ONH66792.1"/>
    </source>
</evidence>
<dbReference type="InterPro" id="IPR036649">
    <property type="entry name" value="Pyrophosphatase_sf"/>
</dbReference>
<evidence type="ECO:0000313" key="9">
    <source>
        <dbReference type="Proteomes" id="UP000189513"/>
    </source>
</evidence>
<organism evidence="8 9">
    <name type="scientific">Cyberlindnera fabianii</name>
    <name type="common">Yeast</name>
    <name type="synonym">Hansenula fabianii</name>
    <dbReference type="NCBI Taxonomy" id="36022"/>
    <lineage>
        <taxon>Eukaryota</taxon>
        <taxon>Fungi</taxon>
        <taxon>Dikarya</taxon>
        <taxon>Ascomycota</taxon>
        <taxon>Saccharomycotina</taxon>
        <taxon>Saccharomycetes</taxon>
        <taxon>Phaffomycetales</taxon>
        <taxon>Phaffomycetaceae</taxon>
        <taxon>Cyberlindnera</taxon>
    </lineage>
</organism>
<dbReference type="Proteomes" id="UP000189513">
    <property type="component" value="Unassembled WGS sequence"/>
</dbReference>
<dbReference type="GO" id="GO:0005737">
    <property type="term" value="C:cytoplasm"/>
    <property type="evidence" value="ECO:0007669"/>
    <property type="project" value="InterPro"/>
</dbReference>
<dbReference type="AlphaFoldDB" id="A0A1V2L4G8"/>
<comment type="cofactor">
    <cofactor evidence="1">
        <name>Mg(2+)</name>
        <dbReference type="ChEBI" id="CHEBI:18420"/>
    </cofactor>
</comment>
<dbReference type="STRING" id="36022.A0A1V2L4G8"/>
<proteinExistence type="inferred from homology"/>
<dbReference type="GO" id="GO:0004427">
    <property type="term" value="F:inorganic diphosphate phosphatase activity"/>
    <property type="evidence" value="ECO:0007669"/>
    <property type="project" value="UniProtKB-EC"/>
</dbReference>
<evidence type="ECO:0000256" key="2">
    <source>
        <dbReference type="ARBA" id="ARBA00006220"/>
    </source>
</evidence>
<dbReference type="SUPFAM" id="SSF50324">
    <property type="entry name" value="Inorganic pyrophosphatase"/>
    <property type="match status" value="1"/>
</dbReference>
<dbReference type="CDD" id="cd00412">
    <property type="entry name" value="pyrophosphatase"/>
    <property type="match status" value="1"/>
</dbReference>
<name>A0A1V2L4G8_CYBFA</name>
<keyword evidence="5" id="KW-0378">Hydrolase</keyword>
<dbReference type="PANTHER" id="PTHR10286">
    <property type="entry name" value="INORGANIC PYROPHOSPHATASE"/>
    <property type="match status" value="1"/>
</dbReference>
<dbReference type="FunFam" id="3.90.80.10:FF:000007">
    <property type="entry name" value="Inorganic pyrophosphatase, mitochondrial"/>
    <property type="match status" value="1"/>
</dbReference>
<dbReference type="Gene3D" id="3.90.80.10">
    <property type="entry name" value="Inorganic pyrophosphatase"/>
    <property type="match status" value="1"/>
</dbReference>
<keyword evidence="6" id="KW-0460">Magnesium</keyword>
<reference evidence="9" key="1">
    <citation type="journal article" date="2017" name="Genome Announc.">
        <title>Genome sequences of Cyberlindnera fabianii 65, Pichia kudriavzevii 129, and Saccharomyces cerevisiae 131 isolated from fermented masau fruits in Zimbabwe.</title>
        <authorList>
            <person name="van Rijswijck I.M.H."/>
            <person name="Derks M.F.L."/>
            <person name="Abee T."/>
            <person name="de Ridder D."/>
            <person name="Smid E.J."/>
        </authorList>
    </citation>
    <scope>NUCLEOTIDE SEQUENCE [LARGE SCALE GENOMIC DNA]</scope>
    <source>
        <strain evidence="9">65</strain>
    </source>
</reference>
<comment type="caution">
    <text evidence="8">The sequence shown here is derived from an EMBL/GenBank/DDBJ whole genome shotgun (WGS) entry which is preliminary data.</text>
</comment>
<dbReference type="EC" id="3.6.1.1" evidence="3"/>
<sequence>MAEQRLSLLSRQLSKQNYSTVQSGAKYTNDFKAYCKLPNGEIGSYFHDIPINLNPEKKTVNVLIEIPRWSNAKFEINKDIPFNPITQDTKKGKLRFVKNIFPYKGYMHNYGAIPQTWDDPTVTDKDTGFKGDNDPIDICEIGSKVADLGDLFEAKVLGCLALIDDGELDWKVIAINTEDELASELNDIDDVKEKCPGLLEGTFKWFRDYKVPDGKPTNEFGFSGKFLNSEKAVEVIQESHKSWDKLIKGNAELEKMPLLQNATLTGTPGHAPQPLSEIVQGSALPDAQIPSSVDKSYFV</sequence>
<evidence type="ECO:0000256" key="5">
    <source>
        <dbReference type="ARBA" id="ARBA00022801"/>
    </source>
</evidence>
<keyword evidence="4" id="KW-0479">Metal-binding</keyword>
<dbReference type="EMBL" id="MPUK01000006">
    <property type="protein sequence ID" value="ONH66792.1"/>
    <property type="molecule type" value="Genomic_DNA"/>
</dbReference>